<feature type="domain" description="Low molecular weight protein antigen 6 PH" evidence="2">
    <location>
        <begin position="65"/>
        <end position="136"/>
    </location>
</feature>
<evidence type="ECO:0000256" key="1">
    <source>
        <dbReference type="SAM" id="Phobius"/>
    </source>
</evidence>
<accession>S5TIF4</accession>
<dbReference type="OrthoDB" id="5190396at2"/>
<dbReference type="Pfam" id="PF10756">
    <property type="entry name" value="bPH_6"/>
    <property type="match status" value="1"/>
</dbReference>
<dbReference type="eggNOG" id="ENOG5033EBJ">
    <property type="taxonomic scope" value="Bacteria"/>
</dbReference>
<dbReference type="Proteomes" id="UP000015388">
    <property type="component" value="Chromosome"/>
</dbReference>
<organism evidence="3 4">
    <name type="scientific">Corynebacterium maris DSM 45190</name>
    <dbReference type="NCBI Taxonomy" id="1224163"/>
    <lineage>
        <taxon>Bacteria</taxon>
        <taxon>Bacillati</taxon>
        <taxon>Actinomycetota</taxon>
        <taxon>Actinomycetes</taxon>
        <taxon>Mycobacteriales</taxon>
        <taxon>Corynebacteriaceae</taxon>
        <taxon>Corynebacterium</taxon>
    </lineage>
</organism>
<dbReference type="HOGENOM" id="CLU_092736_0_1_11"/>
<proteinExistence type="predicted"/>
<reference evidence="3 4" key="1">
    <citation type="submission" date="2012-11" db="EMBL/GenBank/DDBJ databases">
        <title>The complete genome sequence of Corynebacterium maris Coryn-1 (=DSM 45190).</title>
        <authorList>
            <person name="Schaffert L."/>
            <person name="Albersmeier A."/>
            <person name="Kalinowski J."/>
            <person name="Ruckert C."/>
        </authorList>
    </citation>
    <scope>NUCLEOTIDE SEQUENCE [LARGE SCALE GENOMIC DNA]</scope>
    <source>
        <strain evidence="4">Coryn-1</strain>
    </source>
</reference>
<sequence length="184" mass="19797">MSTNSTDGTGPTDGISGEKVFHPERTHVFAALLMIGISLMVIGVAPLRLFWILIFPALFIWWALRSQVTVTDDGVSIRYAFRSGVTASWDEIEGVGFKGAKTLLRTTDGKEHPMPGVTFNSLPELAAASRGRIPDALTAGLEAQDGKVSVINQDGNQVLMTQEEHAAYLAAQRKQQAPDGTTDA</sequence>
<dbReference type="AlphaFoldDB" id="S5TIF4"/>
<dbReference type="EMBL" id="CP003924">
    <property type="protein sequence ID" value="AGS34676.1"/>
    <property type="molecule type" value="Genomic_DNA"/>
</dbReference>
<evidence type="ECO:0000259" key="2">
    <source>
        <dbReference type="Pfam" id="PF10756"/>
    </source>
</evidence>
<protein>
    <recommendedName>
        <fullName evidence="2">Low molecular weight protein antigen 6 PH domain-containing protein</fullName>
    </recommendedName>
</protein>
<keyword evidence="4" id="KW-1185">Reference proteome</keyword>
<name>S5TIF4_9CORY</name>
<dbReference type="STRING" id="1224163.B841_06015"/>
<dbReference type="RefSeq" id="WP_020934609.1">
    <property type="nucleotide sequence ID" value="NC_021915.1"/>
</dbReference>
<feature type="transmembrane region" description="Helical" evidence="1">
    <location>
        <begin position="28"/>
        <end position="61"/>
    </location>
</feature>
<keyword evidence="1" id="KW-0812">Transmembrane</keyword>
<gene>
    <name evidence="3" type="ORF">B841_06015</name>
</gene>
<keyword evidence="1" id="KW-0472">Membrane</keyword>
<dbReference type="InterPro" id="IPR019692">
    <property type="entry name" value="CFP-6_PH"/>
</dbReference>
<keyword evidence="1" id="KW-1133">Transmembrane helix</keyword>
<evidence type="ECO:0000313" key="4">
    <source>
        <dbReference type="Proteomes" id="UP000015388"/>
    </source>
</evidence>
<dbReference type="PATRIC" id="fig|1224163.3.peg.1208"/>
<evidence type="ECO:0000313" key="3">
    <source>
        <dbReference type="EMBL" id="AGS34676.1"/>
    </source>
</evidence>
<dbReference type="KEGG" id="cmd:B841_06015"/>